<evidence type="ECO:0000256" key="1">
    <source>
        <dbReference type="ARBA" id="ARBA00006817"/>
    </source>
</evidence>
<dbReference type="Proteomes" id="UP001495147">
    <property type="component" value="Unassembled WGS sequence"/>
</dbReference>
<evidence type="ECO:0000259" key="2">
    <source>
        <dbReference type="Pfam" id="PF08327"/>
    </source>
</evidence>
<dbReference type="SUPFAM" id="SSF55961">
    <property type="entry name" value="Bet v1-like"/>
    <property type="match status" value="1"/>
</dbReference>
<dbReference type="Gene3D" id="3.30.530.20">
    <property type="match status" value="1"/>
</dbReference>
<sequence>MLSRPQPLVHRRVYSQAPQAVYAAFADAECLAHWWGPDGFRNHFHVCDFREGGEWRFDMEAPTGQVYPNASRFLRLRPAEELVIRHESVPRFTLTVNLEALPKGTLVTWSQQFDDSDTAAALKPMCEPANEQNLDRLAAVLAKSHELKSHA</sequence>
<comment type="similarity">
    <text evidence="1">Belongs to the AHA1 family.</text>
</comment>
<evidence type="ECO:0000313" key="4">
    <source>
        <dbReference type="Proteomes" id="UP001495147"/>
    </source>
</evidence>
<dbReference type="Pfam" id="PF08327">
    <property type="entry name" value="AHSA1"/>
    <property type="match status" value="1"/>
</dbReference>
<name>A0ABV0G1U4_9BURK</name>
<comment type="caution">
    <text evidence="3">The sequence shown here is derived from an EMBL/GenBank/DDBJ whole genome shotgun (WGS) entry which is preliminary data.</text>
</comment>
<feature type="domain" description="Activator of Hsp90 ATPase homologue 1/2-like C-terminal" evidence="2">
    <location>
        <begin position="18"/>
        <end position="141"/>
    </location>
</feature>
<dbReference type="InterPro" id="IPR013538">
    <property type="entry name" value="ASHA1/2-like_C"/>
</dbReference>
<protein>
    <submittedName>
        <fullName evidence="3">SRPBCC domain-containing protein</fullName>
    </submittedName>
</protein>
<proteinExistence type="inferred from homology"/>
<accession>A0ABV0G1U4</accession>
<dbReference type="InterPro" id="IPR023393">
    <property type="entry name" value="START-like_dom_sf"/>
</dbReference>
<dbReference type="EMBL" id="JBDPZD010000002">
    <property type="protein sequence ID" value="MEO3691702.1"/>
    <property type="molecule type" value="Genomic_DNA"/>
</dbReference>
<keyword evidence="4" id="KW-1185">Reference proteome</keyword>
<reference evidence="3 4" key="1">
    <citation type="submission" date="2024-05" db="EMBL/GenBank/DDBJ databases">
        <title>Roseateles sp. DJS-2-20 16S ribosomal RNA gene Genome sequencing and assembly.</title>
        <authorList>
            <person name="Woo H."/>
        </authorList>
    </citation>
    <scope>NUCLEOTIDE SEQUENCE [LARGE SCALE GENOMIC DNA]</scope>
    <source>
        <strain evidence="3 4">DJS-2-20</strain>
    </source>
</reference>
<evidence type="ECO:0000313" key="3">
    <source>
        <dbReference type="EMBL" id="MEO3691702.1"/>
    </source>
</evidence>
<gene>
    <name evidence="3" type="ORF">ABDJ85_09495</name>
</gene>
<dbReference type="RefSeq" id="WP_347704515.1">
    <property type="nucleotide sequence ID" value="NZ_JBDPZD010000002.1"/>
</dbReference>
<organism evidence="3 4">
    <name type="scientific">Roseateles paludis</name>
    <dbReference type="NCBI Taxonomy" id="3145238"/>
    <lineage>
        <taxon>Bacteria</taxon>
        <taxon>Pseudomonadati</taxon>
        <taxon>Pseudomonadota</taxon>
        <taxon>Betaproteobacteria</taxon>
        <taxon>Burkholderiales</taxon>
        <taxon>Sphaerotilaceae</taxon>
        <taxon>Roseateles</taxon>
    </lineage>
</organism>